<feature type="domain" description="Metallo-beta-lactamase" evidence="1">
    <location>
        <begin position="30"/>
        <end position="208"/>
    </location>
</feature>
<comment type="caution">
    <text evidence="2">The sequence shown here is derived from an EMBL/GenBank/DDBJ whole genome shotgun (WGS) entry which is preliminary data.</text>
</comment>
<dbReference type="InterPro" id="IPR036866">
    <property type="entry name" value="RibonucZ/Hydroxyglut_hydro"/>
</dbReference>
<dbReference type="SMART" id="SM00849">
    <property type="entry name" value="Lactamase_B"/>
    <property type="match status" value="1"/>
</dbReference>
<accession>A0A923IDQ4</accession>
<dbReference type="Gene3D" id="3.60.15.10">
    <property type="entry name" value="Ribonuclease Z/Hydroxyacylglutathione hydrolase-like"/>
    <property type="match status" value="1"/>
</dbReference>
<evidence type="ECO:0000313" key="3">
    <source>
        <dbReference type="Proteomes" id="UP000659630"/>
    </source>
</evidence>
<dbReference type="AlphaFoldDB" id="A0A923IDQ4"/>
<dbReference type="EMBL" id="JACONZ010000002">
    <property type="protein sequence ID" value="MBC5581265.1"/>
    <property type="molecule type" value="Genomic_DNA"/>
</dbReference>
<protein>
    <submittedName>
        <fullName evidence="2">MBL fold metallo-hydrolase</fullName>
    </submittedName>
</protein>
<evidence type="ECO:0000259" key="1">
    <source>
        <dbReference type="SMART" id="SM00849"/>
    </source>
</evidence>
<gene>
    <name evidence="2" type="ORF">H8S23_07065</name>
</gene>
<reference evidence="2" key="1">
    <citation type="submission" date="2020-08" db="EMBL/GenBank/DDBJ databases">
        <title>Genome public.</title>
        <authorList>
            <person name="Liu C."/>
            <person name="Sun Q."/>
        </authorList>
    </citation>
    <scope>NUCLEOTIDE SEQUENCE</scope>
    <source>
        <strain evidence="2">BX8</strain>
    </source>
</reference>
<dbReference type="Proteomes" id="UP000659630">
    <property type="component" value="Unassembled WGS sequence"/>
</dbReference>
<dbReference type="PANTHER" id="PTHR42951">
    <property type="entry name" value="METALLO-BETA-LACTAMASE DOMAIN-CONTAINING"/>
    <property type="match status" value="1"/>
</dbReference>
<organism evidence="2 3">
    <name type="scientific">Anaerofilum hominis</name>
    <dbReference type="NCBI Taxonomy" id="2763016"/>
    <lineage>
        <taxon>Bacteria</taxon>
        <taxon>Bacillati</taxon>
        <taxon>Bacillota</taxon>
        <taxon>Clostridia</taxon>
        <taxon>Eubacteriales</taxon>
        <taxon>Oscillospiraceae</taxon>
        <taxon>Anaerofilum</taxon>
    </lineage>
</organism>
<keyword evidence="3" id="KW-1185">Reference proteome</keyword>
<dbReference type="RefSeq" id="WP_186887627.1">
    <property type="nucleotide sequence ID" value="NZ_JACONZ010000002.1"/>
</dbReference>
<dbReference type="PANTHER" id="PTHR42951:SF22">
    <property type="entry name" value="METALLO BETA-LACTAMASE SUPERFAMILY LIPOPROTEIN"/>
    <property type="match status" value="1"/>
</dbReference>
<dbReference type="InterPro" id="IPR050855">
    <property type="entry name" value="NDM-1-like"/>
</dbReference>
<dbReference type="InterPro" id="IPR001279">
    <property type="entry name" value="Metallo-B-lactamas"/>
</dbReference>
<dbReference type="SUPFAM" id="SSF56281">
    <property type="entry name" value="Metallo-hydrolase/oxidoreductase"/>
    <property type="match status" value="1"/>
</dbReference>
<name>A0A923IDQ4_9FIRM</name>
<sequence length="285" mass="32043">MRENGLFSSLKLGDGVYHTLMPGKTPGPGRVYSSLIVGSKRALLIDTGYGIGDYRTYIESLTDRPVTVVNTHGHIDHASGNCQFGKVWLNREDWELANWHTSLEMRRSSEGSADFCELLRDGPWEKLPLEEGAVFDLGDRTVTAHCCAGHTRGSMSFLDSKTRFLFTGDNITRRVLLLDSIHSTTLPEFYQTLLDTEKLDFEKIVAAHVPYLIPRSWLGKVKTIVKAFDPAKGKPPICFSLRLPGIHPLEYTVGRDFDDPEYCGFVFDAEHLEEFLGKKNFSDPL</sequence>
<dbReference type="Pfam" id="PF00753">
    <property type="entry name" value="Lactamase_B"/>
    <property type="match status" value="1"/>
</dbReference>
<evidence type="ECO:0000313" key="2">
    <source>
        <dbReference type="EMBL" id="MBC5581265.1"/>
    </source>
</evidence>
<proteinExistence type="predicted"/>